<protein>
    <submittedName>
        <fullName evidence="1">Uncharacterized protein</fullName>
    </submittedName>
</protein>
<keyword evidence="2" id="KW-1185">Reference proteome</keyword>
<dbReference type="eggNOG" id="arCOG14975">
    <property type="taxonomic scope" value="Archaea"/>
</dbReference>
<evidence type="ECO:0000313" key="1">
    <source>
        <dbReference type="EMBL" id="AHL22560.1"/>
    </source>
</evidence>
<organism evidence="1 2">
    <name type="scientific">Thermococcus nautili</name>
    <dbReference type="NCBI Taxonomy" id="195522"/>
    <lineage>
        <taxon>Archaea</taxon>
        <taxon>Methanobacteriati</taxon>
        <taxon>Methanobacteriota</taxon>
        <taxon>Thermococci</taxon>
        <taxon>Thermococcales</taxon>
        <taxon>Thermococcaceae</taxon>
        <taxon>Thermococcus</taxon>
    </lineage>
</organism>
<dbReference type="STRING" id="195522.BD01_0941"/>
<accession>W8P521</accession>
<reference evidence="1 2" key="1">
    <citation type="submission" date="2014-02" db="EMBL/GenBank/DDBJ databases">
        <title>Genome Sequence of an Hyperthermophilic Archaeon, Thermococcus nautili 30-1, producing viral vesicles.</title>
        <authorList>
            <person name="Oberto J."/>
            <person name="Gaudin M."/>
            <person name="Cossu M."/>
            <person name="Gorlas A."/>
            <person name="Slesarev A."/>
            <person name="Marguet E."/>
            <person name="Forterre P."/>
        </authorList>
    </citation>
    <scope>NUCLEOTIDE SEQUENCE [LARGE SCALE GENOMIC DNA]</scope>
    <source>
        <strain evidence="1 2">30-1</strain>
    </source>
</reference>
<name>W8P521_9EURY</name>
<dbReference type="OrthoDB" id="102215at2157"/>
<sequence length="116" mass="12806">MKKLVAVLFGLLVVATGLVAATTWAVTSVHKTSTGEYGWALAEVGVKYDVQHPYTNYQITYRYGNGGLTEKGKEKGYTYFHYNKYPDRDSITSITVVLSGATEVEEDIATAGWPYI</sequence>
<evidence type="ECO:0000313" key="2">
    <source>
        <dbReference type="Proteomes" id="UP000019434"/>
    </source>
</evidence>
<dbReference type="Proteomes" id="UP000019434">
    <property type="component" value="Chromosome"/>
</dbReference>
<dbReference type="KEGG" id="tnu:BD01_0941"/>
<gene>
    <name evidence="1" type="ORF">BD01_0941</name>
</gene>
<dbReference type="HOGENOM" id="CLU_2140332_0_0_2"/>
<dbReference type="EMBL" id="CP007264">
    <property type="protein sequence ID" value="AHL22560.1"/>
    <property type="molecule type" value="Genomic_DNA"/>
</dbReference>
<dbReference type="GeneID" id="24958675"/>
<dbReference type="RefSeq" id="WP_042690560.1">
    <property type="nucleotide sequence ID" value="NZ_CP007264.1"/>
</dbReference>
<dbReference type="AlphaFoldDB" id="W8P521"/>
<proteinExistence type="predicted"/>